<gene>
    <name evidence="2" type="ORF">kuste4041</name>
</gene>
<sequence>MTGRQDPLTELFTCYGILSTTNRLLLRSLSVIRFFLNQSVTIILNLMTLVCNLNLCVYAYNGVMYCGKIPMPKSQNPCLDSEIYLSFVLLIERLVQVLQT</sequence>
<name>Q1Q462_KUEST</name>
<dbReference type="EMBL" id="CT573071">
    <property type="protein sequence ID" value="CAJ74804.1"/>
    <property type="molecule type" value="Genomic_DNA"/>
</dbReference>
<proteinExistence type="predicted"/>
<feature type="transmembrane region" description="Helical" evidence="1">
    <location>
        <begin position="42"/>
        <end position="63"/>
    </location>
</feature>
<protein>
    <submittedName>
        <fullName evidence="2">Uncharacterized protein</fullName>
    </submittedName>
</protein>
<reference evidence="2" key="1">
    <citation type="journal article" date="2006" name="Nature">
        <title>Deciphering the evolution and metabolism of an anammox bacterium from a community genome.</title>
        <authorList>
            <person name="Strous M."/>
            <person name="Pelletier E."/>
            <person name="Mangenot S."/>
            <person name="Rattei T."/>
            <person name="Lehner A."/>
            <person name="Taylor M.W."/>
            <person name="Horn M."/>
            <person name="Daims H."/>
            <person name="Bartol-Mavel D."/>
            <person name="Wincker P."/>
            <person name="Barbe V."/>
            <person name="Fonknechten N."/>
            <person name="Vallenet D."/>
            <person name="Segurens B."/>
            <person name="Schenowitz-Truong C."/>
            <person name="Medigue C."/>
            <person name="Collingro A."/>
            <person name="Snel B."/>
            <person name="Dutilh B.E."/>
            <person name="OpDenCamp H.J.M."/>
            <person name="vanDerDrift C."/>
            <person name="Cirpus I."/>
            <person name="vanDePas-Schoonen K.T."/>
            <person name="Harhangi H.R."/>
            <person name="vanNiftrik L."/>
            <person name="Schmid M."/>
            <person name="Keltjens J."/>
            <person name="vanDeVossenberg J."/>
            <person name="Kartal B."/>
            <person name="Meier H."/>
            <person name="Frishman D."/>
            <person name="Huynen M.A."/>
            <person name="Mewes H."/>
            <person name="Weissenbach J."/>
            <person name="Jetten M.S.M."/>
            <person name="Wagner M."/>
            <person name="LePaslier D."/>
        </authorList>
    </citation>
    <scope>NUCLEOTIDE SEQUENCE</scope>
</reference>
<reference evidence="2" key="2">
    <citation type="submission" date="2006-01" db="EMBL/GenBank/DDBJ databases">
        <authorList>
            <person name="Genoscope"/>
        </authorList>
    </citation>
    <scope>NUCLEOTIDE SEQUENCE</scope>
</reference>
<keyword evidence="1" id="KW-0812">Transmembrane</keyword>
<keyword evidence="1" id="KW-1133">Transmembrane helix</keyword>
<accession>Q1Q462</accession>
<evidence type="ECO:0000256" key="1">
    <source>
        <dbReference type="SAM" id="Phobius"/>
    </source>
</evidence>
<evidence type="ECO:0000313" key="2">
    <source>
        <dbReference type="EMBL" id="CAJ74804.1"/>
    </source>
</evidence>
<organism evidence="2">
    <name type="scientific">Kuenenia stuttgartiensis</name>
    <dbReference type="NCBI Taxonomy" id="174633"/>
    <lineage>
        <taxon>Bacteria</taxon>
        <taxon>Pseudomonadati</taxon>
        <taxon>Planctomycetota</taxon>
        <taxon>Candidatus Brocadiia</taxon>
        <taxon>Candidatus Brocadiales</taxon>
        <taxon>Candidatus Brocadiaceae</taxon>
        <taxon>Candidatus Kuenenia</taxon>
    </lineage>
</organism>
<keyword evidence="1" id="KW-0472">Membrane</keyword>
<dbReference type="AlphaFoldDB" id="Q1Q462"/>